<dbReference type="OrthoDB" id="1077582at2759"/>
<evidence type="ECO:0000313" key="7">
    <source>
        <dbReference type="EMBL" id="KUJ14230.1"/>
    </source>
</evidence>
<dbReference type="GO" id="GO:0016020">
    <property type="term" value="C:membrane"/>
    <property type="evidence" value="ECO:0007669"/>
    <property type="project" value="UniProtKB-SubCell"/>
</dbReference>
<feature type="transmembrane region" description="Helical" evidence="5">
    <location>
        <begin position="47"/>
        <end position="66"/>
    </location>
</feature>
<organism evidence="7 8">
    <name type="scientific">Mollisia scopiformis</name>
    <name type="common">Conifer needle endophyte fungus</name>
    <name type="synonym">Phialocephala scopiformis</name>
    <dbReference type="NCBI Taxonomy" id="149040"/>
    <lineage>
        <taxon>Eukaryota</taxon>
        <taxon>Fungi</taxon>
        <taxon>Dikarya</taxon>
        <taxon>Ascomycota</taxon>
        <taxon>Pezizomycotina</taxon>
        <taxon>Leotiomycetes</taxon>
        <taxon>Helotiales</taxon>
        <taxon>Mollisiaceae</taxon>
        <taxon>Mollisia</taxon>
    </lineage>
</organism>
<feature type="transmembrane region" description="Helical" evidence="5">
    <location>
        <begin position="159"/>
        <end position="180"/>
    </location>
</feature>
<comment type="subcellular location">
    <subcellularLocation>
        <location evidence="1">Membrane</location>
        <topology evidence="1">Multi-pass membrane protein</topology>
    </subcellularLocation>
</comment>
<accession>A0A194X206</accession>
<dbReference type="KEGG" id="psco:LY89DRAFT_720592"/>
<keyword evidence="2 5" id="KW-0812">Transmembrane</keyword>
<dbReference type="AlphaFoldDB" id="A0A194X206"/>
<feature type="transmembrane region" description="Helical" evidence="5">
    <location>
        <begin position="384"/>
        <end position="405"/>
    </location>
</feature>
<protein>
    <recommendedName>
        <fullName evidence="6">Wax synthase domain-containing protein</fullName>
    </recommendedName>
</protein>
<dbReference type="RefSeq" id="XP_018068585.1">
    <property type="nucleotide sequence ID" value="XM_018218583.1"/>
</dbReference>
<feature type="transmembrane region" description="Helical" evidence="5">
    <location>
        <begin position="353"/>
        <end position="372"/>
    </location>
</feature>
<evidence type="ECO:0000256" key="3">
    <source>
        <dbReference type="ARBA" id="ARBA00022989"/>
    </source>
</evidence>
<dbReference type="InParanoid" id="A0A194X206"/>
<feature type="domain" description="Wax synthase" evidence="6">
    <location>
        <begin position="277"/>
        <end position="335"/>
    </location>
</feature>
<evidence type="ECO:0000256" key="1">
    <source>
        <dbReference type="ARBA" id="ARBA00004141"/>
    </source>
</evidence>
<name>A0A194X206_MOLSC</name>
<sequence>MEALRVPLLAQLSAHLLLHIALLIPPSTLSQKQLALSFLPAIWAINIYTWTAGFGFLAIAQSLWALELLGVRRVREEFSCLRYQRIAAKKVKIESRVEEKKTSEKQKLKEGITKEPYPSTLWPRIFWVANLICSLRYTSWQTTSSTSLPPSKPPKRIPFLTHLFLHTTLYLLLIDAISLYTHFDPYFQISTPISEPFPRRLRTFLSLYHLHHIPPQLVRILIVGGQQYAVFSLLTTIPAIFFVGLGALGVVGDFWGGTMGWRAGVGNLSLGTAVVRRGLRGFWGEGWVQYLRVILTGPGKALTKQLGLPERGLRAYSLRVVIAFGISSFLHVSTLPSSSNPAFLGLKPLRYAAFFWVQGALVVGEAVASHLLERVYPRSSRGGLAKAGLSVVRLVWVIGVMYWTAPLIVDEMTKASRAFGLRQPVLFKLPES</sequence>
<proteinExistence type="predicted"/>
<evidence type="ECO:0000256" key="4">
    <source>
        <dbReference type="ARBA" id="ARBA00023136"/>
    </source>
</evidence>
<dbReference type="InterPro" id="IPR032805">
    <property type="entry name" value="Wax_synthase_dom"/>
</dbReference>
<dbReference type="Proteomes" id="UP000070700">
    <property type="component" value="Unassembled WGS sequence"/>
</dbReference>
<evidence type="ECO:0000256" key="5">
    <source>
        <dbReference type="SAM" id="Phobius"/>
    </source>
</evidence>
<gene>
    <name evidence="7" type="ORF">LY89DRAFT_720592</name>
</gene>
<keyword evidence="8" id="KW-1185">Reference proteome</keyword>
<feature type="transmembrane region" description="Helical" evidence="5">
    <location>
        <begin position="228"/>
        <end position="252"/>
    </location>
</feature>
<keyword evidence="3 5" id="KW-1133">Transmembrane helix</keyword>
<reference evidence="7 8" key="1">
    <citation type="submission" date="2015-10" db="EMBL/GenBank/DDBJ databases">
        <title>Full genome of DAOMC 229536 Phialocephala scopiformis, a fungal endophyte of spruce producing the potent anti-insectan compound rugulosin.</title>
        <authorList>
            <consortium name="DOE Joint Genome Institute"/>
            <person name="Walker A.K."/>
            <person name="Frasz S.L."/>
            <person name="Seifert K.A."/>
            <person name="Miller J.D."/>
            <person name="Mondo S.J."/>
            <person name="Labutti K."/>
            <person name="Lipzen A."/>
            <person name="Dockter R."/>
            <person name="Kennedy M."/>
            <person name="Grigoriev I.V."/>
            <person name="Spatafora J.W."/>
        </authorList>
    </citation>
    <scope>NUCLEOTIDE SEQUENCE [LARGE SCALE GENOMIC DNA]</scope>
    <source>
        <strain evidence="7 8">CBS 120377</strain>
    </source>
</reference>
<evidence type="ECO:0000256" key="2">
    <source>
        <dbReference type="ARBA" id="ARBA00022692"/>
    </source>
</evidence>
<feature type="transmembrane region" description="Helical" evidence="5">
    <location>
        <begin position="316"/>
        <end position="333"/>
    </location>
</feature>
<evidence type="ECO:0000313" key="8">
    <source>
        <dbReference type="Proteomes" id="UP000070700"/>
    </source>
</evidence>
<dbReference type="GeneID" id="28828309"/>
<evidence type="ECO:0000259" key="6">
    <source>
        <dbReference type="Pfam" id="PF13813"/>
    </source>
</evidence>
<dbReference type="EMBL" id="KQ947420">
    <property type="protein sequence ID" value="KUJ14230.1"/>
    <property type="molecule type" value="Genomic_DNA"/>
</dbReference>
<dbReference type="Pfam" id="PF13813">
    <property type="entry name" value="MBOAT_2"/>
    <property type="match status" value="1"/>
</dbReference>
<keyword evidence="4 5" id="KW-0472">Membrane</keyword>